<keyword evidence="1 3" id="KW-0489">Methyltransferase</keyword>
<dbReference type="PANTHER" id="PTHR45833">
    <property type="entry name" value="METHIONINE SYNTHASE"/>
    <property type="match status" value="1"/>
</dbReference>
<evidence type="ECO:0000313" key="4">
    <source>
        <dbReference type="Proteomes" id="UP000061587"/>
    </source>
</evidence>
<dbReference type="Gene3D" id="3.10.196.10">
    <property type="entry name" value="Vitamin B12-dependent methionine synthase, activation domain"/>
    <property type="match status" value="1"/>
</dbReference>
<accession>A0A0N7J770</accession>
<name>A0A0N7J770_PHOVU</name>
<dbReference type="PROSITE" id="PS50974">
    <property type="entry name" value="ADOMET_ACTIVATION"/>
    <property type="match status" value="1"/>
</dbReference>
<dbReference type="Pfam" id="PF02965">
    <property type="entry name" value="Met_synt_B12"/>
    <property type="match status" value="1"/>
</dbReference>
<dbReference type="InterPro" id="IPR004223">
    <property type="entry name" value="VitB12-dep_Met_synth_activ_dom"/>
</dbReference>
<dbReference type="EMBL" id="CP013020">
    <property type="protein sequence ID" value="ALK84346.1"/>
    <property type="molecule type" value="Genomic_DNA"/>
</dbReference>
<evidence type="ECO:0000313" key="3">
    <source>
        <dbReference type="EMBL" id="ALK84346.1"/>
    </source>
</evidence>
<dbReference type="GO" id="GO:0032259">
    <property type="term" value="P:methylation"/>
    <property type="evidence" value="ECO:0007669"/>
    <property type="project" value="UniProtKB-KW"/>
</dbReference>
<organism evidence="3 4">
    <name type="scientific">Phocaeicola vulgatus</name>
    <name type="common">Bacteroides vulgatus</name>
    <dbReference type="NCBI Taxonomy" id="821"/>
    <lineage>
        <taxon>Bacteria</taxon>
        <taxon>Pseudomonadati</taxon>
        <taxon>Bacteroidota</taxon>
        <taxon>Bacteroidia</taxon>
        <taxon>Bacteroidales</taxon>
        <taxon>Bacteroidaceae</taxon>
        <taxon>Phocaeicola</taxon>
    </lineage>
</organism>
<dbReference type="AlphaFoldDB" id="A0A0N7J770"/>
<dbReference type="PATRIC" id="fig|821.40.peg.2079"/>
<evidence type="ECO:0000259" key="2">
    <source>
        <dbReference type="PROSITE" id="PS50974"/>
    </source>
</evidence>
<dbReference type="SUPFAM" id="SSF56507">
    <property type="entry name" value="Methionine synthase activation domain-like"/>
    <property type="match status" value="1"/>
</dbReference>
<reference evidence="3 4" key="2">
    <citation type="journal article" date="2016" name="Genome Biol. Evol.">
        <title>Extensive mobilome-driven genome diversification in mouse gut-associated Bacteroides vulgatus mpk.</title>
        <authorList>
            <person name="Lange A."/>
            <person name="Beier S."/>
            <person name="Steimle A."/>
            <person name="Autenrieth I.B."/>
            <person name="Huson D.H."/>
            <person name="Frick J.S."/>
        </authorList>
    </citation>
    <scope>NUCLEOTIDE SEQUENCE [LARGE SCALE GENOMIC DNA]</scope>
    <source>
        <strain evidence="4">mpk</strain>
    </source>
</reference>
<gene>
    <name evidence="3" type="ORF">BvMPK_1742</name>
</gene>
<evidence type="ECO:0000256" key="1">
    <source>
        <dbReference type="PROSITE-ProRule" id="PRU00346"/>
    </source>
</evidence>
<dbReference type="Proteomes" id="UP000061587">
    <property type="component" value="Chromosome"/>
</dbReference>
<dbReference type="InterPro" id="IPR050554">
    <property type="entry name" value="Met_Synthase/Corrinoid"/>
</dbReference>
<protein>
    <submittedName>
        <fullName evidence="3">5-methyltetrahydrofolate--homocysteine methyltransferase</fullName>
        <ecNumber evidence="3">2.1.1.13</ecNumber>
    </submittedName>
</protein>
<keyword evidence="1 3" id="KW-0808">Transferase</keyword>
<dbReference type="GO" id="GO:0008705">
    <property type="term" value="F:methionine synthase activity"/>
    <property type="evidence" value="ECO:0007669"/>
    <property type="project" value="UniProtKB-EC"/>
</dbReference>
<feature type="domain" description="AdoMet activation" evidence="2">
    <location>
        <begin position="1"/>
        <end position="252"/>
    </location>
</feature>
<proteinExistence type="predicted"/>
<reference evidence="4" key="1">
    <citation type="submission" date="2015-10" db="EMBL/GenBank/DDBJ databases">
        <title>Extensive mobilome-driven genome diversification in gut-associated Bacteroides vulgatus mpk.</title>
        <authorList>
            <person name="Beier S."/>
            <person name="Lange A."/>
            <person name="Huson D.H."/>
            <person name="Frick J.-S."/>
            <person name="Autenrieth I.B."/>
        </authorList>
    </citation>
    <scope>NUCLEOTIDE SEQUENCE [LARGE SCALE GENOMIC DNA]</scope>
    <source>
        <strain evidence="4">mpk</strain>
    </source>
</reference>
<dbReference type="GO" id="GO:0005829">
    <property type="term" value="C:cytosol"/>
    <property type="evidence" value="ECO:0007669"/>
    <property type="project" value="TreeGrafter"/>
</dbReference>
<dbReference type="InterPro" id="IPR037010">
    <property type="entry name" value="VitB12-dep_Met_synth_activ_sf"/>
</dbReference>
<dbReference type="EC" id="2.1.1.13" evidence="3"/>
<sequence>MWLTGFAEEDRPKASEAMQLFKEANRMLNELDAAYQTHGVVNIMDANADGDDLLLNSKRFPLLRQQTAKLKEDDPFLCLSDFVRPLSSGITDKVGAFATTVDAEMERLYAEDDYKRMLVQTLSDRLAEATAEKLHEDVRKKLWGYAPDENLSVKDLHNEKYQGIRPAVGYPSLPDQSVNFLLDELLDMKQIGISLTENGMMKPHASVCGLMFAHPASRYFSIGKIGEDQLADYAARRGMSIEETKKFLAANL</sequence>